<sequence>MSKTLKKIFILLVVFAAALLIFFRLTNREIRDLTTDMAKPRLPVVYLEQNNTLINELHGYVDEMDALTMRDAIAPVGADRVLNFNIQTFGSEIDGLSYEIRSLDTERLVDKQDKMEYSTADDQVNSSIRLADIMEADTEYLMILKVQQEDRTISYYTRVMSEENRNVSECLNFAKKFHDMTLDSSKASQLSKYLEPSLKADNTTLQKVTIENRLSQVTWGDLNVKEVTEPVVSVKEMNDSYSVIVVYGIVSAEDENGGTDYFRTEEYYRVRMGNERMYLLNFERTVNEIFSKETAGISGQSILLGIRSEDVDYWSNETGSIVCFVQEGELWSYNQATGQLTRVYSFRNDDMADARSNYDQHNIQIVKATETGSIDFIVYGYMNSGDHEGQVGISVCHYDSITNAVEEWLFLPSNVSYQVMKEKINQLMYTSDSGSFYLAVGDCVYAIDIESRKERVLLEGLQEGNYQASDDGRYLAWVEKGKTNSSDTLYIMDLNTETVSEVKAEKGSYIKPLGFLGADCIYGLAKSGDIKSGQNFPMYSVQILEVKKDSQEVVKTYEKPGNFVRSVSVSDGTIYLNLMRYQDGAYENSGKDTITSQEAEESQRVHLDTVTTEKKQKQMRLVLADTKDVKSTVLRTSKLIIPEKSNVVTMDETVFTSQYYVYAKGNVLLATNSAAKAVALADRNMGVVVDNKQRYVWERAKAEKHTAMEPKTQAGSSQKARALNAILDAADLSTDADDLLSQGQSSYSILKNQLKEFRVFNVSGCSLDEVLYFVGEGSYVYTEGKDAGPVLITGYDADSVWVYNPLEGNNKKLSLDQAKEDIDAGGSIYYTYLK</sequence>
<dbReference type="RefSeq" id="WP_158424666.1">
    <property type="nucleotide sequence ID" value="NZ_JAOQJQ010000002.1"/>
</dbReference>
<dbReference type="EMBL" id="JAOQJQ010000002">
    <property type="protein sequence ID" value="MCU6761888.1"/>
    <property type="molecule type" value="Genomic_DNA"/>
</dbReference>
<dbReference type="SUPFAM" id="SSF50993">
    <property type="entry name" value="Peptidase/esterase 'gauge' domain"/>
    <property type="match status" value="1"/>
</dbReference>
<evidence type="ECO:0008006" key="3">
    <source>
        <dbReference type="Google" id="ProtNLM"/>
    </source>
</evidence>
<organism evidence="1 2">
    <name type="scientific">Brotonthovivens ammoniilytica</name>
    <dbReference type="NCBI Taxonomy" id="2981725"/>
    <lineage>
        <taxon>Bacteria</taxon>
        <taxon>Bacillati</taxon>
        <taxon>Bacillota</taxon>
        <taxon>Clostridia</taxon>
        <taxon>Lachnospirales</taxon>
        <taxon>Lachnospiraceae</taxon>
        <taxon>Brotonthovivens</taxon>
    </lineage>
</organism>
<dbReference type="Proteomes" id="UP001652442">
    <property type="component" value="Unassembled WGS sequence"/>
</dbReference>
<proteinExistence type="predicted"/>
<comment type="caution">
    <text evidence="1">The sequence shown here is derived from an EMBL/GenBank/DDBJ whole genome shotgun (WGS) entry which is preliminary data.</text>
</comment>
<accession>A0ABT2TI49</accession>
<gene>
    <name evidence="1" type="ORF">OCV88_05975</name>
</gene>
<reference evidence="1 2" key="1">
    <citation type="journal article" date="2021" name="ISME Commun">
        <title>Automated analysis of genomic sequences facilitates high-throughput and comprehensive description of bacteria.</title>
        <authorList>
            <person name="Hitch T.C.A."/>
        </authorList>
    </citation>
    <scope>NUCLEOTIDE SEQUENCE [LARGE SCALE GENOMIC DNA]</scope>
    <source>
        <strain evidence="1 2">Sanger_109</strain>
    </source>
</reference>
<name>A0ABT2TI49_9FIRM</name>
<keyword evidence="2" id="KW-1185">Reference proteome</keyword>
<dbReference type="SUPFAM" id="SSF69304">
    <property type="entry name" value="Tricorn protease N-terminal domain"/>
    <property type="match status" value="1"/>
</dbReference>
<evidence type="ECO:0000313" key="2">
    <source>
        <dbReference type="Proteomes" id="UP001652442"/>
    </source>
</evidence>
<evidence type="ECO:0000313" key="1">
    <source>
        <dbReference type="EMBL" id="MCU6761888.1"/>
    </source>
</evidence>
<protein>
    <recommendedName>
        <fullName evidence="3">DUF5050 domain-containing protein</fullName>
    </recommendedName>
</protein>